<dbReference type="Gene3D" id="3.100.10.10">
    <property type="match status" value="1"/>
</dbReference>
<proteinExistence type="inferred from homology"/>
<dbReference type="HAMAP" id="MF_01341">
    <property type="entry name" value="Ribosomal_uL15"/>
    <property type="match status" value="1"/>
</dbReference>
<dbReference type="InterPro" id="IPR036227">
    <property type="entry name" value="Ribosomal_uL15/eL18_sf"/>
</dbReference>
<keyword evidence="4" id="KW-0694">RNA-binding</keyword>
<dbReference type="AlphaFoldDB" id="A0A235BTW2"/>
<dbReference type="PANTHER" id="PTHR12934">
    <property type="entry name" value="50S RIBOSOMAL PROTEIN L15"/>
    <property type="match status" value="1"/>
</dbReference>
<gene>
    <name evidence="4" type="primary">rplO</name>
    <name evidence="8" type="ORF">CH330_04995</name>
</gene>
<comment type="subunit">
    <text evidence="4">Part of the 50S ribosomal subunit.</text>
</comment>
<dbReference type="InterPro" id="IPR001196">
    <property type="entry name" value="Ribosomal_uL15_CS"/>
</dbReference>
<evidence type="ECO:0000256" key="1">
    <source>
        <dbReference type="ARBA" id="ARBA00007320"/>
    </source>
</evidence>
<dbReference type="InterPro" id="IPR005749">
    <property type="entry name" value="Ribosomal_uL15_bac-type"/>
</dbReference>
<reference evidence="8 9" key="1">
    <citation type="submission" date="2017-07" db="EMBL/GenBank/DDBJ databases">
        <title>Recovery of genomes from metagenomes via a dereplication, aggregation, and scoring strategy.</title>
        <authorList>
            <person name="Sieber C.M."/>
            <person name="Probst A.J."/>
            <person name="Sharrar A."/>
            <person name="Thomas B.C."/>
            <person name="Hess M."/>
            <person name="Tringe S.G."/>
            <person name="Banfield J.F."/>
        </authorList>
    </citation>
    <scope>NUCLEOTIDE SEQUENCE [LARGE SCALE GENOMIC DNA]</scope>
    <source>
        <strain evidence="8">JGI_Cruoil_03_51_56</strain>
    </source>
</reference>
<accession>A0A235BTW2</accession>
<name>A0A235BTW2_UNCW3</name>
<dbReference type="InterPro" id="IPR021131">
    <property type="entry name" value="Ribosomal_uL15/eL18"/>
</dbReference>
<evidence type="ECO:0000313" key="9">
    <source>
        <dbReference type="Proteomes" id="UP000215559"/>
    </source>
</evidence>
<comment type="similarity">
    <text evidence="1 4 5">Belongs to the universal ribosomal protein uL15 family.</text>
</comment>
<evidence type="ECO:0000259" key="7">
    <source>
        <dbReference type="Pfam" id="PF00828"/>
    </source>
</evidence>
<dbReference type="PANTHER" id="PTHR12934:SF11">
    <property type="entry name" value="LARGE RIBOSOMAL SUBUNIT PROTEIN UL15M"/>
    <property type="match status" value="1"/>
</dbReference>
<dbReference type="EMBL" id="NOZP01000089">
    <property type="protein sequence ID" value="OYD15666.1"/>
    <property type="molecule type" value="Genomic_DNA"/>
</dbReference>
<dbReference type="GO" id="GO:0019843">
    <property type="term" value="F:rRNA binding"/>
    <property type="evidence" value="ECO:0007669"/>
    <property type="project" value="UniProtKB-UniRule"/>
</dbReference>
<dbReference type="GO" id="GO:0022625">
    <property type="term" value="C:cytosolic large ribosomal subunit"/>
    <property type="evidence" value="ECO:0007669"/>
    <property type="project" value="TreeGrafter"/>
</dbReference>
<feature type="region of interest" description="Disordered" evidence="6">
    <location>
        <begin position="1"/>
        <end position="46"/>
    </location>
</feature>
<protein>
    <recommendedName>
        <fullName evidence="4">Large ribosomal subunit protein uL15</fullName>
    </recommendedName>
</protein>
<feature type="domain" description="Large ribosomal subunit protein uL15/eL18" evidence="7">
    <location>
        <begin position="76"/>
        <end position="142"/>
    </location>
</feature>
<evidence type="ECO:0000313" key="8">
    <source>
        <dbReference type="EMBL" id="OYD15666.1"/>
    </source>
</evidence>
<dbReference type="PROSITE" id="PS00475">
    <property type="entry name" value="RIBOSOMAL_L15"/>
    <property type="match status" value="1"/>
</dbReference>
<organism evidence="8 9">
    <name type="scientific">candidate division WOR-3 bacterium JGI_Cruoil_03_51_56</name>
    <dbReference type="NCBI Taxonomy" id="1973747"/>
    <lineage>
        <taxon>Bacteria</taxon>
        <taxon>Bacteria division WOR-3</taxon>
    </lineage>
</organism>
<evidence type="ECO:0000256" key="6">
    <source>
        <dbReference type="SAM" id="MobiDB-lite"/>
    </source>
</evidence>
<keyword evidence="2 4" id="KW-0689">Ribosomal protein</keyword>
<dbReference type="SUPFAM" id="SSF52080">
    <property type="entry name" value="Ribosomal proteins L15p and L18e"/>
    <property type="match status" value="1"/>
</dbReference>
<comment type="function">
    <text evidence="4">Binds to the 23S rRNA.</text>
</comment>
<comment type="caution">
    <text evidence="8">The sequence shown here is derived from an EMBL/GenBank/DDBJ whole genome shotgun (WGS) entry which is preliminary data.</text>
</comment>
<sequence>MKLGNLRPKPGARKRGKRVGCGPGSGHGKTSCRGHKGAGQHSASEFDARFEGGQMPFYRRIPKRGFNNPCRTEYAVVNVGRLAGLDTDRITLDLMQERHLVRKGMLVKVLGGGEVSRPLTVAAHAFTKSARGKIEQAGGKVEVIH</sequence>
<dbReference type="Proteomes" id="UP000215559">
    <property type="component" value="Unassembled WGS sequence"/>
</dbReference>
<keyword evidence="3 4" id="KW-0687">Ribonucleoprotein</keyword>
<dbReference type="Pfam" id="PF00828">
    <property type="entry name" value="Ribosomal_L27A"/>
    <property type="match status" value="1"/>
</dbReference>
<evidence type="ECO:0000256" key="2">
    <source>
        <dbReference type="ARBA" id="ARBA00022980"/>
    </source>
</evidence>
<dbReference type="InterPro" id="IPR030878">
    <property type="entry name" value="Ribosomal_uL15"/>
</dbReference>
<evidence type="ECO:0000256" key="3">
    <source>
        <dbReference type="ARBA" id="ARBA00023274"/>
    </source>
</evidence>
<dbReference type="GO" id="GO:0006412">
    <property type="term" value="P:translation"/>
    <property type="evidence" value="ECO:0007669"/>
    <property type="project" value="UniProtKB-UniRule"/>
</dbReference>
<dbReference type="GO" id="GO:0003735">
    <property type="term" value="F:structural constituent of ribosome"/>
    <property type="evidence" value="ECO:0007669"/>
    <property type="project" value="InterPro"/>
</dbReference>
<evidence type="ECO:0000256" key="5">
    <source>
        <dbReference type="RuleBase" id="RU003888"/>
    </source>
</evidence>
<evidence type="ECO:0000256" key="4">
    <source>
        <dbReference type="HAMAP-Rule" id="MF_01341"/>
    </source>
</evidence>
<keyword evidence="4" id="KW-0699">rRNA-binding</keyword>
<dbReference type="NCBIfam" id="TIGR01071">
    <property type="entry name" value="rplO_bact"/>
    <property type="match status" value="1"/>
</dbReference>